<comment type="caution">
    <text evidence="3">The sequence shown here is derived from an EMBL/GenBank/DDBJ whole genome shotgun (WGS) entry which is preliminary data.</text>
</comment>
<evidence type="ECO:0000313" key="3">
    <source>
        <dbReference type="EMBL" id="GHF25295.1"/>
    </source>
</evidence>
<dbReference type="RefSeq" id="WP_191284157.1">
    <property type="nucleotide sequence ID" value="NZ_BNAI01000009.1"/>
</dbReference>
<keyword evidence="2" id="KW-0812">Transmembrane</keyword>
<proteinExistence type="predicted"/>
<accession>A0A8J3GT06</accession>
<protein>
    <submittedName>
        <fullName evidence="3">Uncharacterized protein</fullName>
    </submittedName>
</protein>
<feature type="transmembrane region" description="Helical" evidence="2">
    <location>
        <begin position="199"/>
        <end position="221"/>
    </location>
</feature>
<evidence type="ECO:0000256" key="1">
    <source>
        <dbReference type="SAM" id="MobiDB-lite"/>
    </source>
</evidence>
<feature type="transmembrane region" description="Helical" evidence="2">
    <location>
        <begin position="118"/>
        <end position="137"/>
    </location>
</feature>
<sequence>MSSTHSVPPRPRIAAIVVALVASAALFVTGVATIASGVLGGYLYWGEALLVTDQRPFMSGQPNVEYNGILFSSMEPLVGARAASTVADVLNQLVLLALAGNLALVAGSLILRRPFTRALRWGLVVLGGLVLASGTIAPQFDALASDLAVQELGFPAATLEPSTLGPSTPQIHGTPADATAPDEQHGEHVLLTAGTWPYILMRVDAGLAAIGITLVLLGILIRDGIRLQRDTEGLV</sequence>
<gene>
    <name evidence="3" type="ORF">GCM10011600_27980</name>
</gene>
<reference evidence="3" key="1">
    <citation type="journal article" date="2014" name="Int. J. Syst. Evol. Microbiol.">
        <title>Complete genome sequence of Corynebacterium casei LMG S-19264T (=DSM 44701T), isolated from a smear-ripened cheese.</title>
        <authorList>
            <consortium name="US DOE Joint Genome Institute (JGI-PGF)"/>
            <person name="Walter F."/>
            <person name="Albersmeier A."/>
            <person name="Kalinowski J."/>
            <person name="Ruckert C."/>
        </authorList>
    </citation>
    <scope>NUCLEOTIDE SEQUENCE</scope>
    <source>
        <strain evidence="3">CGMCC 1.16548</strain>
    </source>
</reference>
<organism evidence="3 4">
    <name type="scientific">Pseudolysinimonas yzui</name>
    <dbReference type="NCBI Taxonomy" id="2708254"/>
    <lineage>
        <taxon>Bacteria</taxon>
        <taxon>Bacillati</taxon>
        <taxon>Actinomycetota</taxon>
        <taxon>Actinomycetes</taxon>
        <taxon>Micrococcales</taxon>
        <taxon>Microbacteriaceae</taxon>
        <taxon>Pseudolysinimonas</taxon>
    </lineage>
</organism>
<evidence type="ECO:0000313" key="4">
    <source>
        <dbReference type="Proteomes" id="UP000617531"/>
    </source>
</evidence>
<dbReference type="Proteomes" id="UP000617531">
    <property type="component" value="Unassembled WGS sequence"/>
</dbReference>
<feature type="transmembrane region" description="Helical" evidence="2">
    <location>
        <begin position="12"/>
        <end position="45"/>
    </location>
</feature>
<feature type="transmembrane region" description="Helical" evidence="2">
    <location>
        <begin position="93"/>
        <end position="111"/>
    </location>
</feature>
<feature type="region of interest" description="Disordered" evidence="1">
    <location>
        <begin position="163"/>
        <end position="183"/>
    </location>
</feature>
<keyword evidence="4" id="KW-1185">Reference proteome</keyword>
<keyword evidence="2" id="KW-0472">Membrane</keyword>
<dbReference type="AlphaFoldDB" id="A0A8J3GT06"/>
<reference evidence="3" key="2">
    <citation type="submission" date="2020-09" db="EMBL/GenBank/DDBJ databases">
        <authorList>
            <person name="Sun Q."/>
            <person name="Zhou Y."/>
        </authorList>
    </citation>
    <scope>NUCLEOTIDE SEQUENCE</scope>
    <source>
        <strain evidence="3">CGMCC 1.16548</strain>
    </source>
</reference>
<dbReference type="EMBL" id="BNAI01000009">
    <property type="protein sequence ID" value="GHF25295.1"/>
    <property type="molecule type" value="Genomic_DNA"/>
</dbReference>
<keyword evidence="2" id="KW-1133">Transmembrane helix</keyword>
<evidence type="ECO:0000256" key="2">
    <source>
        <dbReference type="SAM" id="Phobius"/>
    </source>
</evidence>
<name>A0A8J3GT06_9MICO</name>